<keyword evidence="5" id="KW-0479">Metal-binding</keyword>
<dbReference type="Pfam" id="PF00025">
    <property type="entry name" value="Arf"/>
    <property type="match status" value="1"/>
</dbReference>
<dbReference type="GO" id="GO:0003924">
    <property type="term" value="F:GTPase activity"/>
    <property type="evidence" value="ECO:0007669"/>
    <property type="project" value="InterPro"/>
</dbReference>
<organism evidence="6 7">
    <name type="scientific">Acrasis kona</name>
    <dbReference type="NCBI Taxonomy" id="1008807"/>
    <lineage>
        <taxon>Eukaryota</taxon>
        <taxon>Discoba</taxon>
        <taxon>Heterolobosea</taxon>
        <taxon>Tetramitia</taxon>
        <taxon>Eutetramitia</taxon>
        <taxon>Acrasidae</taxon>
        <taxon>Acrasis</taxon>
    </lineage>
</organism>
<gene>
    <name evidence="6" type="ORF">AKO1_003172</name>
</gene>
<accession>A0AAW2Z9G4</accession>
<evidence type="ECO:0000256" key="2">
    <source>
        <dbReference type="ARBA" id="ARBA00022741"/>
    </source>
</evidence>
<evidence type="ECO:0000313" key="6">
    <source>
        <dbReference type="EMBL" id="KAL0485603.1"/>
    </source>
</evidence>
<feature type="binding site" evidence="4">
    <location>
        <begin position="38"/>
        <end position="45"/>
    </location>
    <ligand>
        <name>GTP</name>
        <dbReference type="ChEBI" id="CHEBI:37565"/>
    </ligand>
</feature>
<evidence type="ECO:0000313" key="7">
    <source>
        <dbReference type="Proteomes" id="UP001431209"/>
    </source>
</evidence>
<dbReference type="SUPFAM" id="SSF52540">
    <property type="entry name" value="P-loop containing nucleoside triphosphate hydrolases"/>
    <property type="match status" value="1"/>
</dbReference>
<feature type="binding site" evidence="5">
    <location>
        <position position="45"/>
    </location>
    <ligand>
        <name>Mg(2+)</name>
        <dbReference type="ChEBI" id="CHEBI:18420"/>
    </ligand>
</feature>
<feature type="binding site" evidence="5">
    <location>
        <position position="62"/>
    </location>
    <ligand>
        <name>Mg(2+)</name>
        <dbReference type="ChEBI" id="CHEBI:18420"/>
    </ligand>
</feature>
<dbReference type="CDD" id="cd00878">
    <property type="entry name" value="Arf_Arl"/>
    <property type="match status" value="1"/>
</dbReference>
<reference evidence="6 7" key="1">
    <citation type="submission" date="2024-03" db="EMBL/GenBank/DDBJ databases">
        <title>The Acrasis kona genome and developmental transcriptomes reveal deep origins of eukaryotic multicellular pathways.</title>
        <authorList>
            <person name="Sheikh S."/>
            <person name="Fu C.-J."/>
            <person name="Brown M.W."/>
            <person name="Baldauf S.L."/>
        </authorList>
    </citation>
    <scope>NUCLEOTIDE SEQUENCE [LARGE SCALE GENOMIC DNA]</scope>
    <source>
        <strain evidence="6 7">ATCC MYA-3509</strain>
    </source>
</reference>
<feature type="binding site" evidence="4">
    <location>
        <position position="84"/>
    </location>
    <ligand>
        <name>GTP</name>
        <dbReference type="ChEBI" id="CHEBI:37565"/>
    </ligand>
</feature>
<dbReference type="InterPro" id="IPR027417">
    <property type="entry name" value="P-loop_NTPase"/>
</dbReference>
<dbReference type="InterPro" id="IPR005225">
    <property type="entry name" value="Small_GTP-bd"/>
</dbReference>
<dbReference type="EMBL" id="JAOPGA020001154">
    <property type="protein sequence ID" value="KAL0485603.1"/>
    <property type="molecule type" value="Genomic_DNA"/>
</dbReference>
<evidence type="ECO:0000256" key="3">
    <source>
        <dbReference type="ARBA" id="ARBA00023134"/>
    </source>
</evidence>
<evidence type="ECO:0000256" key="4">
    <source>
        <dbReference type="PIRSR" id="PIRSR606689-1"/>
    </source>
</evidence>
<evidence type="ECO:0000256" key="1">
    <source>
        <dbReference type="ARBA" id="ARBA00010290"/>
    </source>
</evidence>
<dbReference type="PROSITE" id="PS51422">
    <property type="entry name" value="SAR1"/>
    <property type="match status" value="1"/>
</dbReference>
<dbReference type="SMART" id="SM00175">
    <property type="entry name" value="RAB"/>
    <property type="match status" value="1"/>
</dbReference>
<dbReference type="GO" id="GO:0046872">
    <property type="term" value="F:metal ion binding"/>
    <property type="evidence" value="ECO:0007669"/>
    <property type="project" value="UniProtKB-KW"/>
</dbReference>
<proteinExistence type="inferred from homology"/>
<dbReference type="SMART" id="SM00177">
    <property type="entry name" value="ARF"/>
    <property type="match status" value="1"/>
</dbReference>
<dbReference type="NCBIfam" id="TIGR00231">
    <property type="entry name" value="small_GTP"/>
    <property type="match status" value="1"/>
</dbReference>
<keyword evidence="5" id="KW-0460">Magnesium</keyword>
<dbReference type="InterPro" id="IPR006689">
    <property type="entry name" value="Small_GTPase_ARF/SAR"/>
</dbReference>
<dbReference type="SMART" id="SM00178">
    <property type="entry name" value="SAR"/>
    <property type="match status" value="1"/>
</dbReference>
<feature type="binding site" evidence="4">
    <location>
        <begin position="140"/>
        <end position="143"/>
    </location>
    <ligand>
        <name>GTP</name>
        <dbReference type="ChEBI" id="CHEBI:37565"/>
    </ligand>
</feature>
<name>A0AAW2Z9G4_9EUKA</name>
<dbReference type="FunFam" id="3.40.50.300:FF:000412">
    <property type="entry name" value="ADP-ribosylation factor 1"/>
    <property type="match status" value="1"/>
</dbReference>
<dbReference type="Gene3D" id="3.40.50.300">
    <property type="entry name" value="P-loop containing nucleotide triphosphate hydrolases"/>
    <property type="match status" value="1"/>
</dbReference>
<keyword evidence="3 4" id="KW-0342">GTP-binding</keyword>
<dbReference type="Proteomes" id="UP001431209">
    <property type="component" value="Unassembled WGS sequence"/>
</dbReference>
<comment type="caution">
    <text evidence="6">The sequence shown here is derived from an EMBL/GenBank/DDBJ whole genome shotgun (WGS) entry which is preliminary data.</text>
</comment>
<dbReference type="InterPro" id="IPR024156">
    <property type="entry name" value="Small_GTPase_ARF"/>
</dbReference>
<evidence type="ECO:0000256" key="5">
    <source>
        <dbReference type="PIRSR" id="PIRSR606689-2"/>
    </source>
</evidence>
<dbReference type="GO" id="GO:0030010">
    <property type="term" value="P:establishment of cell polarity"/>
    <property type="evidence" value="ECO:0007669"/>
    <property type="project" value="UniProtKB-ARBA"/>
</dbReference>
<dbReference type="PANTHER" id="PTHR11711">
    <property type="entry name" value="ADP RIBOSYLATION FACTOR-RELATED"/>
    <property type="match status" value="1"/>
</dbReference>
<protein>
    <submittedName>
        <fullName evidence="6">ADP-ribosylation factor 1</fullName>
    </submittedName>
</protein>
<keyword evidence="2 4" id="KW-0547">Nucleotide-binding</keyword>
<dbReference type="AlphaFoldDB" id="A0AAW2Z9G4"/>
<dbReference type="PROSITE" id="PS51419">
    <property type="entry name" value="RAB"/>
    <property type="match status" value="1"/>
</dbReference>
<dbReference type="GO" id="GO:0005525">
    <property type="term" value="F:GTP binding"/>
    <property type="evidence" value="ECO:0007669"/>
    <property type="project" value="UniProtKB-KW"/>
</dbReference>
<keyword evidence="7" id="KW-1185">Reference proteome</keyword>
<dbReference type="PRINTS" id="PR00328">
    <property type="entry name" value="SAR1GTPBP"/>
</dbReference>
<dbReference type="PROSITE" id="PS51417">
    <property type="entry name" value="ARF"/>
    <property type="match status" value="1"/>
</dbReference>
<comment type="similarity">
    <text evidence="1">Belongs to the small GTPase superfamily. Arf family.</text>
</comment>
<sequence>MGYNVVKHHFFPTTLAVSMGNIKSLLNKKKESRILMIGLDSAGKTSILFKLKLGSVVDTIPTIGFNVEVVQYKKVNFTIWDAGGQDKIRQNWKHYCSNTNGLIFVVDSADKERLGEARDELHKILQEDSMKGVFVLIFANKQDMDQAQSVEDLSSALTLSYLKQKNIRVQSCSTKTGAGLTEGMQWLSEQIP</sequence>